<proteinExistence type="inferred from homology"/>
<keyword evidence="3" id="KW-0645">Protease</keyword>
<evidence type="ECO:0000313" key="3">
    <source>
        <dbReference type="EMBL" id="AWK75314.1"/>
    </source>
</evidence>
<accession>A0A2S2C3E6</accession>
<dbReference type="Proteomes" id="UP000245711">
    <property type="component" value="Chromosome"/>
</dbReference>
<reference evidence="3 4" key="1">
    <citation type="submission" date="2017-05" db="EMBL/GenBank/DDBJ databases">
        <title>Isolation of Rhodococcus sp. S2-17 biodegrading of BP-3.</title>
        <authorList>
            <person name="Lee Y."/>
            <person name="Kim K.H."/>
            <person name="Chun B.H."/>
            <person name="Jung H.S."/>
            <person name="Jeon C.O."/>
        </authorList>
    </citation>
    <scope>NUCLEOTIDE SEQUENCE [LARGE SCALE GENOMIC DNA]</scope>
    <source>
        <strain evidence="3 4">S2-17</strain>
    </source>
</reference>
<dbReference type="PRINTS" id="PR00922">
    <property type="entry name" value="DADACBPTASE3"/>
</dbReference>
<dbReference type="EMBL" id="CP021354">
    <property type="protein sequence ID" value="AWK75314.1"/>
    <property type="molecule type" value="Genomic_DNA"/>
</dbReference>
<name>A0A2S2C3E6_9NOCA</name>
<dbReference type="InterPro" id="IPR012338">
    <property type="entry name" value="Beta-lactam/transpept-like"/>
</dbReference>
<dbReference type="KEGG" id="roz:CBI38_03570"/>
<dbReference type="GO" id="GO:0006508">
    <property type="term" value="P:proteolysis"/>
    <property type="evidence" value="ECO:0007669"/>
    <property type="project" value="InterPro"/>
</dbReference>
<dbReference type="Gene3D" id="3.50.80.20">
    <property type="entry name" value="D-Ala-D-Ala carboxypeptidase C, peptidase S13"/>
    <property type="match status" value="1"/>
</dbReference>
<evidence type="ECO:0000256" key="1">
    <source>
        <dbReference type="ARBA" id="ARBA00006096"/>
    </source>
</evidence>
<dbReference type="RefSeq" id="WP_109326439.1">
    <property type="nucleotide sequence ID" value="NZ_CP021354.1"/>
</dbReference>
<dbReference type="SUPFAM" id="SSF56601">
    <property type="entry name" value="beta-lactamase/transpeptidase-like"/>
    <property type="match status" value="1"/>
</dbReference>
<keyword evidence="2" id="KW-0378">Hydrolase</keyword>
<dbReference type="NCBIfam" id="TIGR00666">
    <property type="entry name" value="PBP4"/>
    <property type="match status" value="1"/>
</dbReference>
<protein>
    <submittedName>
        <fullName evidence="3">D-alanyl-D-alanine carboxypeptidase/D-alanyl-D-alanine-endopeptidase</fullName>
    </submittedName>
</protein>
<organism evidence="3 4">
    <name type="scientific">Rhodococcus oxybenzonivorans</name>
    <dbReference type="NCBI Taxonomy" id="1990687"/>
    <lineage>
        <taxon>Bacteria</taxon>
        <taxon>Bacillati</taxon>
        <taxon>Actinomycetota</taxon>
        <taxon>Actinomycetes</taxon>
        <taxon>Mycobacteriales</taxon>
        <taxon>Nocardiaceae</taxon>
        <taxon>Rhodococcus</taxon>
    </lineage>
</organism>
<evidence type="ECO:0000313" key="4">
    <source>
        <dbReference type="Proteomes" id="UP000245711"/>
    </source>
</evidence>
<comment type="similarity">
    <text evidence="1">Belongs to the peptidase S13 family.</text>
</comment>
<dbReference type="Gene3D" id="3.40.710.10">
    <property type="entry name" value="DD-peptidase/beta-lactamase superfamily"/>
    <property type="match status" value="2"/>
</dbReference>
<gene>
    <name evidence="3" type="ORF">CBI38_03570</name>
</gene>
<sequence length="461" mass="46221">MGSLAGRHRLNMRMLLAAVVVAVLAVAAVLVIAVSTQGASASRGELTIAPVPAPITAAPQVTPVPDDAPLPTPRGIAAALGPASADPALGKFSGTVADAVTGQVLWSVAPQTPMTPASTTKVLTAAAALLSLPSDHRVTTKVVQGAKPGEIVLVAGGDPTITAKPVGENGYYPGAAHLSQLVDQIRAAGVAATDIVVDTGVYTGGTMAQGWFPADVGAGFITPTEPLMIDGGRADPLVDESPRTTTPALDAGRALASALGVSPSAVTTGVAAPGAATIASVDSAPLRDRLRQMMEHSDNVLAEAIGREVAMNAGADASFAGAVATIGQKLFEAGFDMSGLTLHDASGLSVDNRIAPQLLDQVLTAAAGDGTPALRPMLDYLPVAGATGSLSDRYASGNRTGAGWVRAKTGTLSTASALAGYVVDQNGRVLTFALMSNDRPPEISRPALDALAAALRTCGCQ</sequence>
<dbReference type="GO" id="GO:0004185">
    <property type="term" value="F:serine-type carboxypeptidase activity"/>
    <property type="evidence" value="ECO:0007669"/>
    <property type="project" value="InterPro"/>
</dbReference>
<dbReference type="InterPro" id="IPR000667">
    <property type="entry name" value="Peptidase_S13"/>
</dbReference>
<dbReference type="PANTHER" id="PTHR30023:SF0">
    <property type="entry name" value="PENICILLIN-SENSITIVE CARBOXYPEPTIDASE A"/>
    <property type="match status" value="1"/>
</dbReference>
<dbReference type="OrthoDB" id="56883at2"/>
<dbReference type="GO" id="GO:0000270">
    <property type="term" value="P:peptidoglycan metabolic process"/>
    <property type="evidence" value="ECO:0007669"/>
    <property type="project" value="TreeGrafter"/>
</dbReference>
<dbReference type="Pfam" id="PF02113">
    <property type="entry name" value="Peptidase_S13"/>
    <property type="match status" value="2"/>
</dbReference>
<dbReference type="AlphaFoldDB" id="A0A2S2C3E6"/>
<dbReference type="PANTHER" id="PTHR30023">
    <property type="entry name" value="D-ALANYL-D-ALANINE CARBOXYPEPTIDASE"/>
    <property type="match status" value="1"/>
</dbReference>
<evidence type="ECO:0000256" key="2">
    <source>
        <dbReference type="ARBA" id="ARBA00022801"/>
    </source>
</evidence>
<keyword evidence="3" id="KW-0121">Carboxypeptidase</keyword>
<keyword evidence="4" id="KW-1185">Reference proteome</keyword>